<dbReference type="PANTHER" id="PTHR34009:SF2">
    <property type="entry name" value="PROTEIN STAR"/>
    <property type="match status" value="1"/>
</dbReference>
<evidence type="ECO:0000313" key="3">
    <source>
        <dbReference type="EMBL" id="MDQ0010618.1"/>
    </source>
</evidence>
<dbReference type="InterPro" id="IPR006342">
    <property type="entry name" value="FkbM_mtfrase"/>
</dbReference>
<keyword evidence="3" id="KW-0808">Transferase</keyword>
<evidence type="ECO:0000313" key="4">
    <source>
        <dbReference type="Proteomes" id="UP001237737"/>
    </source>
</evidence>
<dbReference type="InterPro" id="IPR029063">
    <property type="entry name" value="SAM-dependent_MTases_sf"/>
</dbReference>
<organism evidence="3 4">
    <name type="scientific">Luteibacter jiangsuensis</name>
    <dbReference type="NCBI Taxonomy" id="637577"/>
    <lineage>
        <taxon>Bacteria</taxon>
        <taxon>Pseudomonadati</taxon>
        <taxon>Pseudomonadota</taxon>
        <taxon>Gammaproteobacteria</taxon>
        <taxon>Lysobacterales</taxon>
        <taxon>Rhodanobacteraceae</taxon>
        <taxon>Luteibacter</taxon>
    </lineage>
</organism>
<keyword evidence="1" id="KW-0175">Coiled coil</keyword>
<dbReference type="SUPFAM" id="SSF53335">
    <property type="entry name" value="S-adenosyl-L-methionine-dependent methyltransferases"/>
    <property type="match status" value="1"/>
</dbReference>
<protein>
    <submittedName>
        <fullName evidence="3">FkbM family methyltransferase</fullName>
    </submittedName>
</protein>
<accession>A0ABT9T032</accession>
<reference evidence="3 4" key="1">
    <citation type="submission" date="2023-07" db="EMBL/GenBank/DDBJ databases">
        <title>Sorghum-associated microbial communities from plants grown in Nebraska, USA.</title>
        <authorList>
            <person name="Schachtman D."/>
        </authorList>
    </citation>
    <scope>NUCLEOTIDE SEQUENCE [LARGE SCALE GENOMIC DNA]</scope>
    <source>
        <strain evidence="3 4">CC60</strain>
    </source>
</reference>
<sequence length="462" mass="51515">MTFVSYAQNFEDIMLHRALKHVRHGFYVDVGAQHPIKDSVTKAFSLAGWRGINIEPVKHWFEMLEADRPHDINLNVAVAEQEGFLELFEVEGTGLSTSDAGFAERHRAAGHRVSEYRVPTVTLDSIFSEQDVREVHFLKVDCEGAERTALASCSFLDVRPWVITVEATEPNSQVDVHEQWESLLVDRGYVLAYRDGLNRYYVAQERAELLPSFDLPPNVFDDFVRVDDKKAHDEVNEVHVRLRASIAEAAEARHAVVGLSEHLRSLDALHATQLQERDLACQQAVSECEEARAQLAETRATLASVEAQLHHVRAHTRSEVEEATRGYLDLQREAQLLRTAVAHRDAMIGAFVSSTSWRITAPLRGASSAGRAAIRRGWRMIRPLVARFARAARPSMRIAMAIPGVRPAARALLGPDTRLGRRARAFLFQSHVSVAVDGPVAMSDEAAVAEALLHAAIAKRKK</sequence>
<proteinExistence type="predicted"/>
<dbReference type="EMBL" id="JAUSSK010000004">
    <property type="protein sequence ID" value="MDQ0010618.1"/>
    <property type="molecule type" value="Genomic_DNA"/>
</dbReference>
<dbReference type="RefSeq" id="WP_306850725.1">
    <property type="nucleotide sequence ID" value="NZ_JAUSSK010000004.1"/>
</dbReference>
<dbReference type="InterPro" id="IPR053202">
    <property type="entry name" value="EGF_Rcpt_Signaling_Reg"/>
</dbReference>
<dbReference type="Pfam" id="PF05050">
    <property type="entry name" value="Methyltransf_21"/>
    <property type="match status" value="1"/>
</dbReference>
<name>A0ABT9T032_9GAMM</name>
<comment type="caution">
    <text evidence="3">The sequence shown here is derived from an EMBL/GenBank/DDBJ whole genome shotgun (WGS) entry which is preliminary data.</text>
</comment>
<keyword evidence="4" id="KW-1185">Reference proteome</keyword>
<dbReference type="PANTHER" id="PTHR34009">
    <property type="entry name" value="PROTEIN STAR"/>
    <property type="match status" value="1"/>
</dbReference>
<gene>
    <name evidence="3" type="ORF">J2T07_002824</name>
</gene>
<dbReference type="GO" id="GO:0032259">
    <property type="term" value="P:methylation"/>
    <property type="evidence" value="ECO:0007669"/>
    <property type="project" value="UniProtKB-KW"/>
</dbReference>
<feature type="domain" description="Methyltransferase FkbM" evidence="2">
    <location>
        <begin position="29"/>
        <end position="190"/>
    </location>
</feature>
<dbReference type="Gene3D" id="3.40.50.150">
    <property type="entry name" value="Vaccinia Virus protein VP39"/>
    <property type="match status" value="1"/>
</dbReference>
<dbReference type="GO" id="GO:0008168">
    <property type="term" value="F:methyltransferase activity"/>
    <property type="evidence" value="ECO:0007669"/>
    <property type="project" value="UniProtKB-KW"/>
</dbReference>
<evidence type="ECO:0000256" key="1">
    <source>
        <dbReference type="SAM" id="Coils"/>
    </source>
</evidence>
<feature type="coiled-coil region" evidence="1">
    <location>
        <begin position="281"/>
        <end position="308"/>
    </location>
</feature>
<dbReference type="NCBIfam" id="TIGR01444">
    <property type="entry name" value="fkbM_fam"/>
    <property type="match status" value="1"/>
</dbReference>
<dbReference type="Proteomes" id="UP001237737">
    <property type="component" value="Unassembled WGS sequence"/>
</dbReference>
<evidence type="ECO:0000259" key="2">
    <source>
        <dbReference type="Pfam" id="PF05050"/>
    </source>
</evidence>
<keyword evidence="3" id="KW-0489">Methyltransferase</keyword>